<dbReference type="Pfam" id="PF13181">
    <property type="entry name" value="TPR_8"/>
    <property type="match status" value="1"/>
</dbReference>
<dbReference type="EMBL" id="SSOC01000003">
    <property type="protein sequence ID" value="THF65699.1"/>
    <property type="molecule type" value="Genomic_DNA"/>
</dbReference>
<evidence type="ECO:0000313" key="10">
    <source>
        <dbReference type="EMBL" id="THF65699.1"/>
    </source>
</evidence>
<evidence type="ECO:0000256" key="2">
    <source>
        <dbReference type="ARBA" id="ARBA00005386"/>
    </source>
</evidence>
<dbReference type="InterPro" id="IPR019734">
    <property type="entry name" value="TPR_rpt"/>
</dbReference>
<sequence>MTGHSSLSARDQAFLSEAATHFVSGRPAQAAELARALCARHARFGPAHKLLGSALHLLGEHDEAVRVLRLAVELLPGDGQTWSNLGNALDALGDAEGAIAAHRRAVELLPDAATPRHNLGCALLQQGKRIEALEQFWLAYERSPQDEELARLCRELVLEVGDADLQRRFCRLNLQHLPQDAGALGVLGALLVDGSPEEQKEAEQLLAAALNETPDNAVIWSNLCVLLRSQTRLEEAIKAGRRAVALAPQWAPGFNNLGTALRDAGAWEEAKQQFMQALAHDGECADAWYNLGCVCVDLGEHDDARAAFVEAVTRFQHPAWLLQAAHACRQVADWDAAQLMEGELGRQLSAGNLRAADECRPSPFAFLTTPGTDAAAQLQVARNYADRFAELPALAPASPPVGTDDQERLRVGLLSADFRDHATAHLMTGMLEALDPGRFHLIAYDYGPPAGEGDAYRRRLREAIPDWVPIASMAGLEAAQRMRADGVGIAIDLKGWTQGARTEVLAYRPAPVQMQWLGFPGTMGAPWLDYIIADAVVIPHGAEAGYSEQVLRLPGCYQPNDRHRVIGAMPSRAALGLPEDAVVLAAFHQYYKITRELFALWLRVLARCPQAVLWLLDGPDSAKAVLVREAQAAGIDPARLVWAPRLPVAEHLGRLAQADIALDTFPVNAHTTASDALWAGVPQVALCGETFVSRVSASIVCAAGLPQLVAHDPADYEALVFRLVCDGAQRAALRTQLRETRDRVALFDARAFARHFGAGLEMAWARHRQGLPAAHIDVPAMVSV</sequence>
<dbReference type="InterPro" id="IPR029489">
    <property type="entry name" value="OGT/SEC/SPY_C"/>
</dbReference>
<feature type="repeat" description="TPR" evidence="8">
    <location>
        <begin position="79"/>
        <end position="112"/>
    </location>
</feature>
<evidence type="ECO:0000256" key="5">
    <source>
        <dbReference type="ARBA" id="ARBA00022679"/>
    </source>
</evidence>
<dbReference type="Gene3D" id="3.40.50.2000">
    <property type="entry name" value="Glycogen Phosphorylase B"/>
    <property type="match status" value="1"/>
</dbReference>
<name>A0A4S4AZS7_9RHOO</name>
<dbReference type="InterPro" id="IPR037919">
    <property type="entry name" value="OGT"/>
</dbReference>
<dbReference type="PANTHER" id="PTHR44366:SF1">
    <property type="entry name" value="UDP-N-ACETYLGLUCOSAMINE--PEPTIDE N-ACETYLGLUCOSAMINYLTRANSFERASE 110 KDA SUBUNIT"/>
    <property type="match status" value="1"/>
</dbReference>
<dbReference type="EC" id="2.4.1.255" evidence="3"/>
<protein>
    <recommendedName>
        <fullName evidence="3">protein O-GlcNAc transferase</fullName>
        <ecNumber evidence="3">2.4.1.255</ecNumber>
    </recommendedName>
</protein>
<keyword evidence="6" id="KW-0677">Repeat</keyword>
<dbReference type="Gene3D" id="3.40.50.11380">
    <property type="match status" value="1"/>
</dbReference>
<feature type="domain" description="O-GlcNAc transferase C-terminal" evidence="9">
    <location>
        <begin position="569"/>
        <end position="754"/>
    </location>
</feature>
<evidence type="ECO:0000313" key="11">
    <source>
        <dbReference type="Proteomes" id="UP000308430"/>
    </source>
</evidence>
<organism evidence="10 11">
    <name type="scientific">Pseudothauera nasutitermitis</name>
    <dbReference type="NCBI Taxonomy" id="2565930"/>
    <lineage>
        <taxon>Bacteria</taxon>
        <taxon>Pseudomonadati</taxon>
        <taxon>Pseudomonadota</taxon>
        <taxon>Betaproteobacteria</taxon>
        <taxon>Rhodocyclales</taxon>
        <taxon>Zoogloeaceae</taxon>
        <taxon>Pseudothauera</taxon>
    </lineage>
</organism>
<evidence type="ECO:0000256" key="7">
    <source>
        <dbReference type="ARBA" id="ARBA00022803"/>
    </source>
</evidence>
<dbReference type="Pfam" id="PF13432">
    <property type="entry name" value="TPR_16"/>
    <property type="match status" value="3"/>
</dbReference>
<feature type="repeat" description="TPR" evidence="8">
    <location>
        <begin position="45"/>
        <end position="78"/>
    </location>
</feature>
<dbReference type="SUPFAM" id="SSF48452">
    <property type="entry name" value="TPR-like"/>
    <property type="match status" value="2"/>
</dbReference>
<evidence type="ECO:0000256" key="3">
    <source>
        <dbReference type="ARBA" id="ARBA00011970"/>
    </source>
</evidence>
<comment type="similarity">
    <text evidence="2">Belongs to the glycosyltransferase 41 family. O-GlcNAc transferase subfamily.</text>
</comment>
<evidence type="ECO:0000256" key="1">
    <source>
        <dbReference type="ARBA" id="ARBA00004922"/>
    </source>
</evidence>
<dbReference type="Pfam" id="PF13844">
    <property type="entry name" value="Glyco_transf_41"/>
    <property type="match status" value="2"/>
</dbReference>
<gene>
    <name evidence="10" type="ORF">E6C76_09060</name>
</gene>
<accession>A0A4S4AZS7</accession>
<dbReference type="Gene3D" id="1.25.40.10">
    <property type="entry name" value="Tetratricopeptide repeat domain"/>
    <property type="match status" value="2"/>
</dbReference>
<keyword evidence="11" id="KW-1185">Reference proteome</keyword>
<dbReference type="InterPro" id="IPR011990">
    <property type="entry name" value="TPR-like_helical_dom_sf"/>
</dbReference>
<dbReference type="PROSITE" id="PS50005">
    <property type="entry name" value="TPR"/>
    <property type="match status" value="2"/>
</dbReference>
<evidence type="ECO:0000256" key="6">
    <source>
        <dbReference type="ARBA" id="ARBA00022737"/>
    </source>
</evidence>
<dbReference type="AlphaFoldDB" id="A0A4S4AZS7"/>
<dbReference type="GO" id="GO:0006493">
    <property type="term" value="P:protein O-linked glycosylation"/>
    <property type="evidence" value="ECO:0007669"/>
    <property type="project" value="InterPro"/>
</dbReference>
<comment type="caution">
    <text evidence="10">The sequence shown here is derived from an EMBL/GenBank/DDBJ whole genome shotgun (WGS) entry which is preliminary data.</text>
</comment>
<dbReference type="GO" id="GO:0097363">
    <property type="term" value="F:protein O-acetylglucosaminyltransferase activity"/>
    <property type="evidence" value="ECO:0007669"/>
    <property type="project" value="UniProtKB-EC"/>
</dbReference>
<dbReference type="OrthoDB" id="101857at2"/>
<keyword evidence="4" id="KW-0328">Glycosyltransferase</keyword>
<proteinExistence type="inferred from homology"/>
<keyword evidence="5" id="KW-0808">Transferase</keyword>
<dbReference type="SUPFAM" id="SSF53756">
    <property type="entry name" value="UDP-Glycosyltransferase/glycogen phosphorylase"/>
    <property type="match status" value="1"/>
</dbReference>
<reference evidence="10 11" key="1">
    <citation type="submission" date="2019-04" db="EMBL/GenBank/DDBJ databases">
        <title>Azoarcus nasutitermitis sp. nov. isolated from termite nest.</title>
        <authorList>
            <person name="Lin S.-Y."/>
            <person name="Hameed A."/>
            <person name="Hsu Y.-H."/>
            <person name="Young C.-C."/>
        </authorList>
    </citation>
    <scope>NUCLEOTIDE SEQUENCE [LARGE SCALE GENOMIC DNA]</scope>
    <source>
        <strain evidence="10 11">CC-YHH838</strain>
    </source>
</reference>
<dbReference type="SMART" id="SM00028">
    <property type="entry name" value="TPR"/>
    <property type="match status" value="6"/>
</dbReference>
<feature type="domain" description="O-GlcNAc transferase C-terminal" evidence="9">
    <location>
        <begin position="405"/>
        <end position="561"/>
    </location>
</feature>
<dbReference type="PANTHER" id="PTHR44366">
    <property type="entry name" value="UDP-N-ACETYLGLUCOSAMINE--PEPTIDE N-ACETYLGLUCOSAMINYLTRANSFERASE 110 KDA SUBUNIT"/>
    <property type="match status" value="1"/>
</dbReference>
<evidence type="ECO:0000259" key="9">
    <source>
        <dbReference type="Pfam" id="PF13844"/>
    </source>
</evidence>
<evidence type="ECO:0000256" key="4">
    <source>
        <dbReference type="ARBA" id="ARBA00022676"/>
    </source>
</evidence>
<keyword evidence="7 8" id="KW-0802">TPR repeat</keyword>
<evidence type="ECO:0000256" key="8">
    <source>
        <dbReference type="PROSITE-ProRule" id="PRU00339"/>
    </source>
</evidence>
<comment type="pathway">
    <text evidence="1">Protein modification; protein glycosylation.</text>
</comment>
<dbReference type="Proteomes" id="UP000308430">
    <property type="component" value="Unassembled WGS sequence"/>
</dbReference>